<reference evidence="1 2" key="1">
    <citation type="submission" date="2018-10" db="EMBL/GenBank/DDBJ databases">
        <authorList>
            <person name="Li J."/>
        </authorList>
    </citation>
    <scope>NUCLEOTIDE SEQUENCE [LARGE SCALE GENOMIC DNA]</scope>
    <source>
        <strain evidence="1 2">JCM 11654</strain>
    </source>
</reference>
<keyword evidence="2" id="KW-1185">Reference proteome</keyword>
<dbReference type="AlphaFoldDB" id="A0A3L7AWG9"/>
<proteinExistence type="predicted"/>
<dbReference type="RefSeq" id="WP_121687511.1">
    <property type="nucleotide sequence ID" value="NZ_RCUY01000002.1"/>
</dbReference>
<evidence type="ECO:0000313" key="2">
    <source>
        <dbReference type="Proteomes" id="UP000269438"/>
    </source>
</evidence>
<accession>A0A3L7AWG9</accession>
<comment type="caution">
    <text evidence="1">The sequence shown here is derived from an EMBL/GenBank/DDBJ whole genome shotgun (WGS) entry which is preliminary data.</text>
</comment>
<gene>
    <name evidence="1" type="ORF">D9V34_03480</name>
</gene>
<protein>
    <submittedName>
        <fullName evidence="1">Uncharacterized protein</fullName>
    </submittedName>
</protein>
<dbReference type="OrthoDB" id="8565707at2"/>
<name>A0A3L7AWG9_9MICO</name>
<sequence>MKRHNRQLVVVALSIAWALMTVLQQFPRMRPVVRIFDPLSTFTPVWTFFAPRPANSDFYLLKREKDDDDTETVWTSAVQYQGFRWWHCLYNPGQRAEKALFDTCQELLITAQLGTSLSTLQSVPSYLAVLNLVSNHLSYTRGTTQIQFMIVLDPGHSSDDVKPRVLFTSQWHRRDCDAP</sequence>
<organism evidence="1 2">
    <name type="scientific">Mycetocola lacteus</name>
    <dbReference type="NCBI Taxonomy" id="76637"/>
    <lineage>
        <taxon>Bacteria</taxon>
        <taxon>Bacillati</taxon>
        <taxon>Actinomycetota</taxon>
        <taxon>Actinomycetes</taxon>
        <taxon>Micrococcales</taxon>
        <taxon>Microbacteriaceae</taxon>
        <taxon>Mycetocola</taxon>
    </lineage>
</organism>
<dbReference type="EMBL" id="RCUY01000002">
    <property type="protein sequence ID" value="RLP83880.1"/>
    <property type="molecule type" value="Genomic_DNA"/>
</dbReference>
<dbReference type="Proteomes" id="UP000269438">
    <property type="component" value="Unassembled WGS sequence"/>
</dbReference>
<evidence type="ECO:0000313" key="1">
    <source>
        <dbReference type="EMBL" id="RLP83880.1"/>
    </source>
</evidence>